<dbReference type="EMBL" id="DS268126">
    <property type="protein sequence ID" value="KMU81660.1"/>
    <property type="molecule type" value="Genomic_DNA"/>
</dbReference>
<evidence type="ECO:0000313" key="2">
    <source>
        <dbReference type="Proteomes" id="UP000054559"/>
    </source>
</evidence>
<proteinExistence type="predicted"/>
<protein>
    <submittedName>
        <fullName evidence="1">Uncharacterized protein</fullName>
    </submittedName>
</protein>
<accession>A0A0J8RB79</accession>
<gene>
    <name evidence="1" type="ORF">CISG_02678</name>
</gene>
<dbReference type="Proteomes" id="UP000054559">
    <property type="component" value="Unassembled WGS sequence"/>
</dbReference>
<sequence>MTKRYWKSFRSAPVKSIQNYKPSNHPILKNENMRSNLHILGPGSEGIIVCFHRGLDVKAERVAAPVLPSCLISRYVLYPSAIGIEIAGAILFPSKDKWESRKAERVDGNDTSSTKDSFWPLYRVIYGIRDIGLEMQPGRILVNFHYECAKVLPDPGAHMNNLPR</sequence>
<organism evidence="1 2">
    <name type="scientific">Coccidioides immitis RMSCC 3703</name>
    <dbReference type="NCBI Taxonomy" id="454286"/>
    <lineage>
        <taxon>Eukaryota</taxon>
        <taxon>Fungi</taxon>
        <taxon>Dikarya</taxon>
        <taxon>Ascomycota</taxon>
        <taxon>Pezizomycotina</taxon>
        <taxon>Eurotiomycetes</taxon>
        <taxon>Eurotiomycetidae</taxon>
        <taxon>Onygenales</taxon>
        <taxon>Onygenaceae</taxon>
        <taxon>Coccidioides</taxon>
    </lineage>
</organism>
<evidence type="ECO:0000313" key="1">
    <source>
        <dbReference type="EMBL" id="KMU81660.1"/>
    </source>
</evidence>
<name>A0A0J8RB79_COCIT</name>
<reference evidence="2" key="1">
    <citation type="journal article" date="2010" name="Genome Res.">
        <title>Population genomic sequencing of Coccidioides fungi reveals recent hybridization and transposon control.</title>
        <authorList>
            <person name="Neafsey D.E."/>
            <person name="Barker B.M."/>
            <person name="Sharpton T.J."/>
            <person name="Stajich J.E."/>
            <person name="Park D.J."/>
            <person name="Whiston E."/>
            <person name="Hung C.-Y."/>
            <person name="McMahan C."/>
            <person name="White J."/>
            <person name="Sykes S."/>
            <person name="Heiman D."/>
            <person name="Young S."/>
            <person name="Zeng Q."/>
            <person name="Abouelleil A."/>
            <person name="Aftuck L."/>
            <person name="Bessette D."/>
            <person name="Brown A."/>
            <person name="FitzGerald M."/>
            <person name="Lui A."/>
            <person name="Macdonald J.P."/>
            <person name="Priest M."/>
            <person name="Orbach M.J."/>
            <person name="Galgiani J.N."/>
            <person name="Kirkland T.N."/>
            <person name="Cole G.T."/>
            <person name="Birren B.W."/>
            <person name="Henn M.R."/>
            <person name="Taylor J.W."/>
            <person name="Rounsley S.D."/>
        </authorList>
    </citation>
    <scope>NUCLEOTIDE SEQUENCE [LARGE SCALE GENOMIC DNA]</scope>
    <source>
        <strain evidence="2">RMSCC 3703</strain>
    </source>
</reference>
<dbReference type="AlphaFoldDB" id="A0A0J8RB79"/>